<dbReference type="EMBL" id="JAACJL010000001">
    <property type="protein sequence ID" value="KAF4623910.1"/>
    <property type="molecule type" value="Genomic_DNA"/>
</dbReference>
<name>A0A8H4VXF8_9AGAR</name>
<evidence type="ECO:0000313" key="3">
    <source>
        <dbReference type="Proteomes" id="UP000521872"/>
    </source>
</evidence>
<dbReference type="Gene3D" id="1.20.1310.10">
    <property type="entry name" value="Cullin Repeats"/>
    <property type="match status" value="1"/>
</dbReference>
<dbReference type="AlphaFoldDB" id="A0A8H4VXF8"/>
<proteinExistence type="predicted"/>
<organism evidence="2 3">
    <name type="scientific">Agrocybe pediades</name>
    <dbReference type="NCBI Taxonomy" id="84607"/>
    <lineage>
        <taxon>Eukaryota</taxon>
        <taxon>Fungi</taxon>
        <taxon>Dikarya</taxon>
        <taxon>Basidiomycota</taxon>
        <taxon>Agaricomycotina</taxon>
        <taxon>Agaricomycetes</taxon>
        <taxon>Agaricomycetidae</taxon>
        <taxon>Agaricales</taxon>
        <taxon>Agaricineae</taxon>
        <taxon>Strophariaceae</taxon>
        <taxon>Agrocybe</taxon>
    </lineage>
</organism>
<accession>A0A8H4VXF8</accession>
<protein>
    <submittedName>
        <fullName evidence="2">Uncharacterized protein</fullName>
    </submittedName>
</protein>
<keyword evidence="3" id="KW-1185">Reference proteome</keyword>
<dbReference type="SUPFAM" id="SSF74788">
    <property type="entry name" value="Cullin repeat-like"/>
    <property type="match status" value="1"/>
</dbReference>
<dbReference type="InterPro" id="IPR016159">
    <property type="entry name" value="Cullin_repeat-like_dom_sf"/>
</dbReference>
<gene>
    <name evidence="2" type="ORF">D9613_002017</name>
</gene>
<reference evidence="2 3" key="1">
    <citation type="submission" date="2019-12" db="EMBL/GenBank/DDBJ databases">
        <authorList>
            <person name="Floudas D."/>
            <person name="Bentzer J."/>
            <person name="Ahren D."/>
            <person name="Johansson T."/>
            <person name="Persson P."/>
            <person name="Tunlid A."/>
        </authorList>
    </citation>
    <scope>NUCLEOTIDE SEQUENCE [LARGE SCALE GENOMIC DNA]</scope>
    <source>
        <strain evidence="2 3">CBS 102.39</strain>
    </source>
</reference>
<evidence type="ECO:0000313" key="2">
    <source>
        <dbReference type="EMBL" id="KAF4623910.1"/>
    </source>
</evidence>
<comment type="caution">
    <text evidence="2">The sequence shown here is derived from an EMBL/GenBank/DDBJ whole genome shotgun (WGS) entry which is preliminary data.</text>
</comment>
<evidence type="ECO:0000256" key="1">
    <source>
        <dbReference type="SAM" id="MobiDB-lite"/>
    </source>
</evidence>
<feature type="region of interest" description="Disordered" evidence="1">
    <location>
        <begin position="265"/>
        <end position="286"/>
    </location>
</feature>
<dbReference type="Proteomes" id="UP000521872">
    <property type="component" value="Unassembled WGS sequence"/>
</dbReference>
<sequence length="352" mass="38906">MCVVCCGYNGSAVACCGLSPIMSTILNHASGSGDPATSLSALWAYVQPALDHIVKSPSNDPNGKAPAIDFGLYTGIHSACYNYFTSAQHEAMSLDASDDRAAARGKDIYARLDKYFEEVARELTLGAPLDDITLIQYLVPSFNRYHAGAFAANRLLNYVNRHYVKRAMDEDNGWFRMADVLKAMGPDEQEHRFNITKRYQEKKLEELQQWGYKEGDSSEQLAFAESCAEAGSPLDRVVPVASTAHRRFRTEFLEPLLATPKIKGTTRTKNKIPKAPTTPNPARPKGRLARAIHELLETDAVGPEERLRLARDLAKALQVTGVKEDHPLRKKLDKFLASSISPIPPSDTTLRS</sequence>